<dbReference type="InterPro" id="IPR035906">
    <property type="entry name" value="MetI-like_sf"/>
</dbReference>
<feature type="transmembrane region" description="Helical" evidence="5">
    <location>
        <begin position="246"/>
        <end position="268"/>
    </location>
</feature>
<dbReference type="GO" id="GO:0005886">
    <property type="term" value="C:plasma membrane"/>
    <property type="evidence" value="ECO:0007669"/>
    <property type="project" value="UniProtKB-SubCell"/>
</dbReference>
<evidence type="ECO:0000313" key="7">
    <source>
        <dbReference type="EMBL" id="CAI8017489.1"/>
    </source>
</evidence>
<dbReference type="Proteomes" id="UP001174909">
    <property type="component" value="Unassembled WGS sequence"/>
</dbReference>
<feature type="transmembrane region" description="Helical" evidence="5">
    <location>
        <begin position="182"/>
        <end position="210"/>
    </location>
</feature>
<evidence type="ECO:0000256" key="2">
    <source>
        <dbReference type="ARBA" id="ARBA00022692"/>
    </source>
</evidence>
<feature type="transmembrane region" description="Helical" evidence="5">
    <location>
        <begin position="47"/>
        <end position="68"/>
    </location>
</feature>
<organism evidence="7 8">
    <name type="scientific">Geodia barretti</name>
    <name type="common">Barrett's horny sponge</name>
    <dbReference type="NCBI Taxonomy" id="519541"/>
    <lineage>
        <taxon>Eukaryota</taxon>
        <taxon>Metazoa</taxon>
        <taxon>Porifera</taxon>
        <taxon>Demospongiae</taxon>
        <taxon>Heteroscleromorpha</taxon>
        <taxon>Tetractinellida</taxon>
        <taxon>Astrophorina</taxon>
        <taxon>Geodiidae</taxon>
        <taxon>Geodia</taxon>
    </lineage>
</organism>
<feature type="transmembrane region" description="Helical" evidence="5">
    <location>
        <begin position="222"/>
        <end position="240"/>
    </location>
</feature>
<dbReference type="Pfam" id="PF00528">
    <property type="entry name" value="BPD_transp_1"/>
    <property type="match status" value="1"/>
</dbReference>
<accession>A0AA35RTL8</accession>
<dbReference type="AlphaFoldDB" id="A0AA35RTL8"/>
<proteinExistence type="predicted"/>
<dbReference type="SUPFAM" id="SSF161098">
    <property type="entry name" value="MetI-like"/>
    <property type="match status" value="1"/>
</dbReference>
<sequence>MTQELAEGPHTILPDDSEFIEVPSEREKIFVASPRQLMWWRFRRHRMALLSGVVLILLYLVALTWEFLAPYDPLRHDVQSAYAPPQRLRFFDEEGFPFPPFVYGLKGERDPETFRKIYEVDKSAKHPIKFMVKQGDPYRFWGFIESDLHLFGLEDNEGTVFLLGADRLGRDVLSRLLAATRISASIGLVGVIVSFVLGVLIGGISGYYGGTADIAIQRVIEFIRAMPSIPLWLALSAAIPKDWPVTRVYFAITIILSLIGWTGLARVVRGRFLSLREEDFVQAARFAGASEGRIIVRHMTPSFLSHIIASVTLAVPSMILSETSLSFLGLGMRPPALSWGVLLREAQNLQAVALAPWLLAPGLLVVIAVLAFNFVGDGLRDAADPYAR</sequence>
<dbReference type="Pfam" id="PF12911">
    <property type="entry name" value="OppC_N"/>
    <property type="match status" value="1"/>
</dbReference>
<dbReference type="InterPro" id="IPR025966">
    <property type="entry name" value="OppC_N"/>
</dbReference>
<keyword evidence="8" id="KW-1185">Reference proteome</keyword>
<comment type="caution">
    <text evidence="7">The sequence shown here is derived from an EMBL/GenBank/DDBJ whole genome shotgun (WGS) entry which is preliminary data.</text>
</comment>
<gene>
    <name evidence="7" type="ORF">GBAR_LOCUS10610</name>
</gene>
<dbReference type="GO" id="GO:0055085">
    <property type="term" value="P:transmembrane transport"/>
    <property type="evidence" value="ECO:0007669"/>
    <property type="project" value="InterPro"/>
</dbReference>
<evidence type="ECO:0000259" key="6">
    <source>
        <dbReference type="PROSITE" id="PS50928"/>
    </source>
</evidence>
<dbReference type="InterPro" id="IPR000515">
    <property type="entry name" value="MetI-like"/>
</dbReference>
<dbReference type="PROSITE" id="PS50928">
    <property type="entry name" value="ABC_TM1"/>
    <property type="match status" value="1"/>
</dbReference>
<reference evidence="7" key="1">
    <citation type="submission" date="2023-03" db="EMBL/GenBank/DDBJ databases">
        <authorList>
            <person name="Steffen K."/>
            <person name="Cardenas P."/>
        </authorList>
    </citation>
    <scope>NUCLEOTIDE SEQUENCE</scope>
</reference>
<feature type="domain" description="ABC transmembrane type-1" evidence="6">
    <location>
        <begin position="180"/>
        <end position="376"/>
    </location>
</feature>
<dbReference type="Gene3D" id="1.10.3720.10">
    <property type="entry name" value="MetI-like"/>
    <property type="match status" value="1"/>
</dbReference>
<keyword evidence="4 5" id="KW-0472">Membrane</keyword>
<dbReference type="PANTHER" id="PTHR43839">
    <property type="entry name" value="OPPC IN A BINDING PROTEIN-DEPENDENT TRANSPORT SYSTEM"/>
    <property type="match status" value="1"/>
</dbReference>
<feature type="transmembrane region" description="Helical" evidence="5">
    <location>
        <begin position="303"/>
        <end position="329"/>
    </location>
</feature>
<protein>
    <submittedName>
        <fullName evidence="7">Oligopeptide transport system permease protein AppC</fullName>
    </submittedName>
</protein>
<evidence type="ECO:0000256" key="4">
    <source>
        <dbReference type="ARBA" id="ARBA00023136"/>
    </source>
</evidence>
<dbReference type="CDD" id="cd06261">
    <property type="entry name" value="TM_PBP2"/>
    <property type="match status" value="1"/>
</dbReference>
<evidence type="ECO:0000256" key="5">
    <source>
        <dbReference type="SAM" id="Phobius"/>
    </source>
</evidence>
<name>A0AA35RTL8_GEOBA</name>
<dbReference type="PANTHER" id="PTHR43839:SF3">
    <property type="entry name" value="OLIGOPEPTIDE ABC TRANSPORTER, PERMEASE PROTEIN"/>
    <property type="match status" value="1"/>
</dbReference>
<keyword evidence="3 5" id="KW-1133">Transmembrane helix</keyword>
<evidence type="ECO:0000256" key="1">
    <source>
        <dbReference type="ARBA" id="ARBA00004141"/>
    </source>
</evidence>
<evidence type="ECO:0000256" key="3">
    <source>
        <dbReference type="ARBA" id="ARBA00022989"/>
    </source>
</evidence>
<evidence type="ECO:0000313" key="8">
    <source>
        <dbReference type="Proteomes" id="UP001174909"/>
    </source>
</evidence>
<dbReference type="EMBL" id="CASHTH010001634">
    <property type="protein sequence ID" value="CAI8017489.1"/>
    <property type="molecule type" value="Genomic_DNA"/>
</dbReference>
<feature type="transmembrane region" description="Helical" evidence="5">
    <location>
        <begin position="349"/>
        <end position="372"/>
    </location>
</feature>
<comment type="subcellular location">
    <subcellularLocation>
        <location evidence="1">Membrane</location>
        <topology evidence="1">Multi-pass membrane protein</topology>
    </subcellularLocation>
</comment>
<keyword evidence="2 5" id="KW-0812">Transmembrane</keyword>